<evidence type="ECO:0000256" key="1">
    <source>
        <dbReference type="SAM" id="MobiDB-lite"/>
    </source>
</evidence>
<dbReference type="Proteomes" id="UP000784294">
    <property type="component" value="Unassembled WGS sequence"/>
</dbReference>
<feature type="region of interest" description="Disordered" evidence="1">
    <location>
        <begin position="336"/>
        <end position="385"/>
    </location>
</feature>
<dbReference type="EMBL" id="CAAALY010052239">
    <property type="protein sequence ID" value="VEL21624.1"/>
    <property type="molecule type" value="Genomic_DNA"/>
</dbReference>
<sequence length="425" mass="46387">MLTATSGNQNNLVNSASEHGSINRRTEDYHYRHKHRHRRRSNDQLSRIQRQKQDRHSLHLENGHHYPETLIAKPLNKFITGDHISIVPVHRTRGRPVARRPTHENTDISSHRSTSSSLSPVKRAPIDQSPGLTQRPGSLTPLTANAAHLESPHSSTTTTLTPMSTPTTTAATTPCSPPSQPLLGSLSPERRRGRPPGLPSRNGVSDSINPTGPLSILSELADSLEPASNFHRPRREYNVMDQDISRPRHNEPALSNQLYNLLLESSNGTTTCPPDSASTTHVVLAVRGLQTSNSAPVLNSASSLSVANPNSSSPFSSSSSSSSISSSSIYADSHSSFPTASTQNSLTNAVDQKNRSCSKTSTTDSSLDMEINEEDDHQESCSTIDDRTISAVSPHDSSVSLGKDEVESRFIISFCFSFYWQRPHV</sequence>
<comment type="caution">
    <text evidence="2">The sequence shown here is derived from an EMBL/GenBank/DDBJ whole genome shotgun (WGS) entry which is preliminary data.</text>
</comment>
<feature type="compositionally biased region" description="Basic residues" evidence="1">
    <location>
        <begin position="90"/>
        <end position="100"/>
    </location>
</feature>
<feature type="compositionally biased region" description="Basic and acidic residues" evidence="1">
    <location>
        <begin position="51"/>
        <end position="65"/>
    </location>
</feature>
<evidence type="ECO:0000313" key="3">
    <source>
        <dbReference type="Proteomes" id="UP000784294"/>
    </source>
</evidence>
<feature type="region of interest" description="Disordered" evidence="1">
    <location>
        <begin position="302"/>
        <end position="322"/>
    </location>
</feature>
<keyword evidence="3" id="KW-1185">Reference proteome</keyword>
<protein>
    <submittedName>
        <fullName evidence="2">Uncharacterized protein</fullName>
    </submittedName>
</protein>
<feature type="compositionally biased region" description="Polar residues" evidence="1">
    <location>
        <begin position="202"/>
        <end position="212"/>
    </location>
</feature>
<feature type="compositionally biased region" description="Polar residues" evidence="1">
    <location>
        <begin position="1"/>
        <end position="20"/>
    </location>
</feature>
<feature type="compositionally biased region" description="Polar residues" evidence="1">
    <location>
        <begin position="337"/>
        <end position="366"/>
    </location>
</feature>
<evidence type="ECO:0000313" key="2">
    <source>
        <dbReference type="EMBL" id="VEL21624.1"/>
    </source>
</evidence>
<proteinExistence type="predicted"/>
<feature type="compositionally biased region" description="Low complexity" evidence="1">
    <location>
        <begin position="152"/>
        <end position="174"/>
    </location>
</feature>
<feature type="compositionally biased region" description="Basic residues" evidence="1">
    <location>
        <begin position="31"/>
        <end position="40"/>
    </location>
</feature>
<feature type="compositionally biased region" description="Polar residues" evidence="1">
    <location>
        <begin position="130"/>
        <end position="143"/>
    </location>
</feature>
<feature type="region of interest" description="Disordered" evidence="1">
    <location>
        <begin position="90"/>
        <end position="214"/>
    </location>
</feature>
<organism evidence="2 3">
    <name type="scientific">Protopolystoma xenopodis</name>
    <dbReference type="NCBI Taxonomy" id="117903"/>
    <lineage>
        <taxon>Eukaryota</taxon>
        <taxon>Metazoa</taxon>
        <taxon>Spiralia</taxon>
        <taxon>Lophotrochozoa</taxon>
        <taxon>Platyhelminthes</taxon>
        <taxon>Monogenea</taxon>
        <taxon>Polyopisthocotylea</taxon>
        <taxon>Polystomatidea</taxon>
        <taxon>Polystomatidae</taxon>
        <taxon>Protopolystoma</taxon>
    </lineage>
</organism>
<feature type="compositionally biased region" description="Basic and acidic residues" evidence="1">
    <location>
        <begin position="101"/>
        <end position="110"/>
    </location>
</feature>
<feature type="region of interest" description="Disordered" evidence="1">
    <location>
        <begin position="1"/>
        <end position="65"/>
    </location>
</feature>
<gene>
    <name evidence="2" type="ORF">PXEA_LOCUS15064</name>
</gene>
<accession>A0A448WW14</accession>
<reference evidence="2" key="1">
    <citation type="submission" date="2018-11" db="EMBL/GenBank/DDBJ databases">
        <authorList>
            <consortium name="Pathogen Informatics"/>
        </authorList>
    </citation>
    <scope>NUCLEOTIDE SEQUENCE</scope>
</reference>
<name>A0A448WW14_9PLAT</name>
<dbReference type="AlphaFoldDB" id="A0A448WW14"/>